<organism evidence="1">
    <name type="scientific">Vitis vinifera</name>
    <name type="common">Grape</name>
    <dbReference type="NCBI Taxonomy" id="29760"/>
    <lineage>
        <taxon>Eukaryota</taxon>
        <taxon>Viridiplantae</taxon>
        <taxon>Streptophyta</taxon>
        <taxon>Embryophyta</taxon>
        <taxon>Tracheophyta</taxon>
        <taxon>Spermatophyta</taxon>
        <taxon>Magnoliopsida</taxon>
        <taxon>eudicotyledons</taxon>
        <taxon>Gunneridae</taxon>
        <taxon>Pentapetalae</taxon>
        <taxon>rosids</taxon>
        <taxon>Vitales</taxon>
        <taxon>Vitaceae</taxon>
        <taxon>Viteae</taxon>
        <taxon>Vitis</taxon>
    </lineage>
</organism>
<dbReference type="PANTHER" id="PTHR11439:SF486">
    <property type="entry name" value="RLK (RECEPTOR-LIKE KINASE) PROTEIN, PUTATIVE-RELATED"/>
    <property type="match status" value="1"/>
</dbReference>
<gene>
    <name evidence="1" type="ORF">VITISV_008160</name>
</gene>
<sequence>MVEETLCRSMIGSLLYLITSRSDITFSVGAGARYQACPKQSHLIALKHVIRSIASSLELGLWYLFYTHSNVACYTNANCAGNIEDHKSTFSGCFYIGNCLVAWMSKKQNYVSLSTYEAEYIVPDSCCSQLITRLLVAWHIKKMLRDYEIDEGTMVVFCDNTSAINISKNPILYSRRKHIDIRHHFICDLVEDKVVSLEYVPTENQIVDILTIPLDVFRLKDGKRSFSKLWIAILNSRCKNGDFGTFHLELGKQLQVMLTSRTGENWDLDNKYLKQNIKKRWSQISGSTQENFAGAQNGCEISQTNKMAAKSFRSRRLISQPKADFAALRNWPSAWSDLLPLALTSSFQL</sequence>
<evidence type="ECO:0000313" key="1">
    <source>
        <dbReference type="EMBL" id="CAN74484.1"/>
    </source>
</evidence>
<proteinExistence type="predicted"/>
<dbReference type="AlphaFoldDB" id="A5BF61"/>
<accession>A5BF61</accession>
<reference evidence="1" key="1">
    <citation type="journal article" date="2007" name="PLoS ONE">
        <title>The first genome sequence of an elite grapevine cultivar (Pinot noir Vitis vinifera L.): coping with a highly heterozygous genome.</title>
        <authorList>
            <person name="Velasco R."/>
            <person name="Zharkikh A."/>
            <person name="Troggio M."/>
            <person name="Cartwright D.A."/>
            <person name="Cestaro A."/>
            <person name="Pruss D."/>
            <person name="Pindo M."/>
            <person name="FitzGerald L.M."/>
            <person name="Vezzulli S."/>
            <person name="Reid J."/>
            <person name="Malacarne G."/>
            <person name="Iliev D."/>
            <person name="Coppola G."/>
            <person name="Wardell B."/>
            <person name="Micheletti D."/>
            <person name="Macalma T."/>
            <person name="Facci M."/>
            <person name="Mitchell J.T."/>
            <person name="Perazzolli M."/>
            <person name="Eldredge G."/>
            <person name="Gatto P."/>
            <person name="Oyzerski R."/>
            <person name="Moretto M."/>
            <person name="Gutin N."/>
            <person name="Stefanini M."/>
            <person name="Chen Y."/>
            <person name="Segala C."/>
            <person name="Davenport C."/>
            <person name="Dematte L."/>
            <person name="Mraz A."/>
            <person name="Battilana J."/>
            <person name="Stormo K."/>
            <person name="Costa F."/>
            <person name="Tao Q."/>
            <person name="Si-Ammour A."/>
            <person name="Harkins T."/>
            <person name="Lackey A."/>
            <person name="Perbost C."/>
            <person name="Taillon B."/>
            <person name="Stella A."/>
            <person name="Solovyev V."/>
            <person name="Fawcett J.A."/>
            <person name="Sterck L."/>
            <person name="Vandepoele K."/>
            <person name="Grando S.M."/>
            <person name="Toppo S."/>
            <person name="Moser C."/>
            <person name="Lanchbury J."/>
            <person name="Bogden R."/>
            <person name="Skolnick M."/>
            <person name="Sgaramella V."/>
            <person name="Bhatnagar S.K."/>
            <person name="Fontana P."/>
            <person name="Gutin A."/>
            <person name="Van de Peer Y."/>
            <person name="Salamini F."/>
            <person name="Viola R."/>
        </authorList>
    </citation>
    <scope>NUCLEOTIDE SEQUENCE</scope>
</reference>
<evidence type="ECO:0008006" key="2">
    <source>
        <dbReference type="Google" id="ProtNLM"/>
    </source>
</evidence>
<dbReference type="CDD" id="cd09272">
    <property type="entry name" value="RNase_HI_RT_Ty1"/>
    <property type="match status" value="1"/>
</dbReference>
<dbReference type="PANTHER" id="PTHR11439">
    <property type="entry name" value="GAG-POL-RELATED RETROTRANSPOSON"/>
    <property type="match status" value="1"/>
</dbReference>
<protein>
    <recommendedName>
        <fullName evidence="2">Retrovirus-related Pol polyprotein from transposon TNT 1-94</fullName>
    </recommendedName>
</protein>
<name>A5BF61_VITVI</name>
<dbReference type="EMBL" id="AM457380">
    <property type="protein sequence ID" value="CAN74484.1"/>
    <property type="molecule type" value="Genomic_DNA"/>
</dbReference>